<keyword evidence="4" id="KW-1185">Reference proteome</keyword>
<feature type="domain" description="DUF2921" evidence="2">
    <location>
        <begin position="109"/>
        <end position="308"/>
    </location>
</feature>
<sequence length="414" mass="46896">MGGILSLLLLLCMVFSGSVLARQQERDSVLARQQERDSVLARQQEWDSLLARQQEQDSVARRMLDPWRLMFCQEALWVDDYAQPTDIPRREWKGKSSVAEVNSHCTKQEEAGTVKARSAKGISFSKGDWQQFPNAPPILPFNASDERQSGAANQLDPVHLASFSLTNFQGEEGRISGYLLLEITTSNNVKDNRFHGFHNFSNDGAFQNGFHRLYNFSNNEAFQSQRGYSALKIDLEGLMHETKEDITLCMLGCTMLPSSLDSASLLEEDCNVMFQMQYPKKLSLTRSVIRAQVTSLLNAGEKHHFHPINVTALPPIDYTVTDVRDHICSDARAETLAMEEDSFPGFALRRLFHYDFSVGFDVQPSLDCSPYMPNQSMTVQIFPFFSSTYLFARSVTWNWSNLTIKILLANVVCD</sequence>
<accession>A0ABP0UW29</accession>
<dbReference type="Pfam" id="PF25333">
    <property type="entry name" value="DUF2921_N"/>
    <property type="match status" value="1"/>
</dbReference>
<reference evidence="3" key="1">
    <citation type="submission" date="2024-02" db="EMBL/GenBank/DDBJ databases">
        <authorList>
            <consortium name="ELIXIR-Norway"/>
            <consortium name="Elixir Norway"/>
        </authorList>
    </citation>
    <scope>NUCLEOTIDE SEQUENCE</scope>
</reference>
<dbReference type="EMBL" id="OZ019898">
    <property type="protein sequence ID" value="CAK9230110.1"/>
    <property type="molecule type" value="Genomic_DNA"/>
</dbReference>
<evidence type="ECO:0000313" key="4">
    <source>
        <dbReference type="Proteomes" id="UP001497512"/>
    </source>
</evidence>
<protein>
    <recommendedName>
        <fullName evidence="2">DUF2921 domain-containing protein</fullName>
    </recommendedName>
</protein>
<feature type="chain" id="PRO_5046805785" description="DUF2921 domain-containing protein" evidence="1">
    <location>
        <begin position="22"/>
        <end position="414"/>
    </location>
</feature>
<evidence type="ECO:0000259" key="2">
    <source>
        <dbReference type="Pfam" id="PF25333"/>
    </source>
</evidence>
<keyword evidence="1" id="KW-0732">Signal</keyword>
<feature type="signal peptide" evidence="1">
    <location>
        <begin position="1"/>
        <end position="21"/>
    </location>
</feature>
<name>A0ABP0UW29_9BRYO</name>
<evidence type="ECO:0000256" key="1">
    <source>
        <dbReference type="SAM" id="SignalP"/>
    </source>
</evidence>
<gene>
    <name evidence="3" type="ORF">CSSPTR1EN2_LOCUS20069</name>
</gene>
<proteinExistence type="predicted"/>
<dbReference type="PANTHER" id="PTHR33389">
    <property type="entry name" value="FAMILY PROTEIN, PUTATIVE (DUF2921)-RELATED"/>
    <property type="match status" value="1"/>
</dbReference>
<evidence type="ECO:0000313" key="3">
    <source>
        <dbReference type="EMBL" id="CAK9230110.1"/>
    </source>
</evidence>
<dbReference type="PANTHER" id="PTHR33389:SF18">
    <property type="entry name" value="OS01G0677900 PROTEIN"/>
    <property type="match status" value="1"/>
</dbReference>
<dbReference type="InterPro" id="IPR057425">
    <property type="entry name" value="DUF2921_N"/>
</dbReference>
<organism evidence="3 4">
    <name type="scientific">Sphagnum troendelagicum</name>
    <dbReference type="NCBI Taxonomy" id="128251"/>
    <lineage>
        <taxon>Eukaryota</taxon>
        <taxon>Viridiplantae</taxon>
        <taxon>Streptophyta</taxon>
        <taxon>Embryophyta</taxon>
        <taxon>Bryophyta</taxon>
        <taxon>Sphagnophytina</taxon>
        <taxon>Sphagnopsida</taxon>
        <taxon>Sphagnales</taxon>
        <taxon>Sphagnaceae</taxon>
        <taxon>Sphagnum</taxon>
    </lineage>
</organism>
<dbReference type="Proteomes" id="UP001497512">
    <property type="component" value="Chromosome 6"/>
</dbReference>